<organism evidence="1 2">
    <name type="scientific">Bauhinia variegata</name>
    <name type="common">Purple orchid tree</name>
    <name type="synonym">Phanera variegata</name>
    <dbReference type="NCBI Taxonomy" id="167791"/>
    <lineage>
        <taxon>Eukaryota</taxon>
        <taxon>Viridiplantae</taxon>
        <taxon>Streptophyta</taxon>
        <taxon>Embryophyta</taxon>
        <taxon>Tracheophyta</taxon>
        <taxon>Spermatophyta</taxon>
        <taxon>Magnoliopsida</taxon>
        <taxon>eudicotyledons</taxon>
        <taxon>Gunneridae</taxon>
        <taxon>Pentapetalae</taxon>
        <taxon>rosids</taxon>
        <taxon>fabids</taxon>
        <taxon>Fabales</taxon>
        <taxon>Fabaceae</taxon>
        <taxon>Cercidoideae</taxon>
        <taxon>Cercideae</taxon>
        <taxon>Bauhiniinae</taxon>
        <taxon>Bauhinia</taxon>
    </lineage>
</organism>
<evidence type="ECO:0000313" key="2">
    <source>
        <dbReference type="Proteomes" id="UP000828941"/>
    </source>
</evidence>
<reference evidence="1 2" key="1">
    <citation type="journal article" date="2022" name="DNA Res.">
        <title>Chromosomal-level genome assembly of the orchid tree Bauhinia variegata (Leguminosae; Cercidoideae) supports the allotetraploid origin hypothesis of Bauhinia.</title>
        <authorList>
            <person name="Zhong Y."/>
            <person name="Chen Y."/>
            <person name="Zheng D."/>
            <person name="Pang J."/>
            <person name="Liu Y."/>
            <person name="Luo S."/>
            <person name="Meng S."/>
            <person name="Qian L."/>
            <person name="Wei D."/>
            <person name="Dai S."/>
            <person name="Zhou R."/>
        </authorList>
    </citation>
    <scope>NUCLEOTIDE SEQUENCE [LARGE SCALE GENOMIC DNA]</scope>
    <source>
        <strain evidence="1">BV-YZ2020</strain>
    </source>
</reference>
<comment type="caution">
    <text evidence="1">The sequence shown here is derived from an EMBL/GenBank/DDBJ whole genome shotgun (WGS) entry which is preliminary data.</text>
</comment>
<keyword evidence="2" id="KW-1185">Reference proteome</keyword>
<dbReference type="EMBL" id="CM039439">
    <property type="protein sequence ID" value="KAI4295399.1"/>
    <property type="molecule type" value="Genomic_DNA"/>
</dbReference>
<dbReference type="Proteomes" id="UP000828941">
    <property type="component" value="Chromosome 14"/>
</dbReference>
<proteinExistence type="predicted"/>
<accession>A0ACB9KE15</accession>
<gene>
    <name evidence="1" type="ORF">L6164_035448</name>
</gene>
<protein>
    <submittedName>
        <fullName evidence="1">Uncharacterized protein</fullName>
    </submittedName>
</protein>
<name>A0ACB9KE15_BAUVA</name>
<sequence length="383" mass="42207">MEETQVQLPVMAVQGAEESNPLEIHNAFTNPKTVNHRRRWFKIALYIIFVLLGQSAATLLGRLYFDKGGNSKWLATVVQLVGFPVLLPYYLLRTSSSPPKTNTIPSQPSPLVLAFVYVSLGLLVALDCYLYSVGLMYLPVSTYSLICSSQLAFNAFFSFFFNNLKFTPFIINSLVLLTISSTLLAFQPDDSGDSAGVSKGKYVIGFLCTVGASAGYGLVLSLTQLAFTKVLKKETFKVIMDMIIYQCLSATCATLVGLFASGEWKGLKREMEEYELGKASYVLNLTWTAITWQLFNIGCVGLIMDVSSLFSNAISVLSLPIVPIMAVFLYHDKLNGIKGISMALAVWGFVSYVYQHYLDDLRSKAGNSDVQKASLSDEVNGYI</sequence>
<evidence type="ECO:0000313" key="1">
    <source>
        <dbReference type="EMBL" id="KAI4295399.1"/>
    </source>
</evidence>